<dbReference type="InterPro" id="IPR043502">
    <property type="entry name" value="DNA/RNA_pol_sf"/>
</dbReference>
<evidence type="ECO:0000313" key="1">
    <source>
        <dbReference type="EMBL" id="KAJ1211174.1"/>
    </source>
</evidence>
<keyword evidence="2" id="KW-1185">Reference proteome</keyword>
<dbReference type="AlphaFoldDB" id="A0AAV7WAX8"/>
<dbReference type="PANTHER" id="PTHR33050:SF7">
    <property type="entry name" value="RIBONUCLEASE H"/>
    <property type="match status" value="1"/>
</dbReference>
<dbReference type="CDD" id="cd09275">
    <property type="entry name" value="RNase_HI_RT_DIRS1"/>
    <property type="match status" value="1"/>
</dbReference>
<accession>A0AAV7WAX8</accession>
<proteinExistence type="predicted"/>
<dbReference type="PANTHER" id="PTHR33050">
    <property type="entry name" value="REVERSE TRANSCRIPTASE DOMAIN-CONTAINING PROTEIN"/>
    <property type="match status" value="1"/>
</dbReference>
<dbReference type="Proteomes" id="UP001066276">
    <property type="component" value="Chromosome 1_2"/>
</dbReference>
<dbReference type="EMBL" id="JANPWB010000002">
    <property type="protein sequence ID" value="KAJ1211174.1"/>
    <property type="molecule type" value="Genomic_DNA"/>
</dbReference>
<dbReference type="InterPro" id="IPR052055">
    <property type="entry name" value="Hepadnavirus_pol/RT"/>
</dbReference>
<name>A0AAV7WAX8_PLEWA</name>
<protein>
    <submittedName>
        <fullName evidence="1">Uncharacterized protein</fullName>
    </submittedName>
</protein>
<evidence type="ECO:0000313" key="2">
    <source>
        <dbReference type="Proteomes" id="UP001066276"/>
    </source>
</evidence>
<gene>
    <name evidence="1" type="ORF">NDU88_006535</name>
</gene>
<reference evidence="1" key="1">
    <citation type="journal article" date="2022" name="bioRxiv">
        <title>Sequencing and chromosome-scale assembly of the giantPleurodeles waltlgenome.</title>
        <authorList>
            <person name="Brown T."/>
            <person name="Elewa A."/>
            <person name="Iarovenko S."/>
            <person name="Subramanian E."/>
            <person name="Araus A.J."/>
            <person name="Petzold A."/>
            <person name="Susuki M."/>
            <person name="Suzuki K.-i.T."/>
            <person name="Hayashi T."/>
            <person name="Toyoda A."/>
            <person name="Oliveira C."/>
            <person name="Osipova E."/>
            <person name="Leigh N.D."/>
            <person name="Simon A."/>
            <person name="Yun M.H."/>
        </authorList>
    </citation>
    <scope>NUCLEOTIDE SEQUENCE</scope>
    <source>
        <strain evidence="1">20211129_DDA</strain>
        <tissue evidence="1">Liver</tissue>
    </source>
</reference>
<comment type="caution">
    <text evidence="1">The sequence shown here is derived from an EMBL/GenBank/DDBJ whole genome shotgun (WGS) entry which is preliminary data.</text>
</comment>
<sequence>MCLTPSQKIPFIRAVLDTVQFRAYPPKQRVQDIQVMIQMFRPLSWISVRQTLRLLGLMASCILLVKHAKWHMRDLQWDRKFQWAQHQENLTDMVQISGGTVKDLQWWLVNCDWVKGRLLSLSQPDLMIVADASLLGWGGHLGKAEIRGLWSPAESGLHSNLLEIRAIWLALKEFLPAVKGKIVQVFTDNTTAMWH</sequence>
<organism evidence="1 2">
    <name type="scientific">Pleurodeles waltl</name>
    <name type="common">Iberian ribbed newt</name>
    <dbReference type="NCBI Taxonomy" id="8319"/>
    <lineage>
        <taxon>Eukaryota</taxon>
        <taxon>Metazoa</taxon>
        <taxon>Chordata</taxon>
        <taxon>Craniata</taxon>
        <taxon>Vertebrata</taxon>
        <taxon>Euteleostomi</taxon>
        <taxon>Amphibia</taxon>
        <taxon>Batrachia</taxon>
        <taxon>Caudata</taxon>
        <taxon>Salamandroidea</taxon>
        <taxon>Salamandridae</taxon>
        <taxon>Pleurodelinae</taxon>
        <taxon>Pleurodeles</taxon>
    </lineage>
</organism>
<dbReference type="SUPFAM" id="SSF56672">
    <property type="entry name" value="DNA/RNA polymerases"/>
    <property type="match status" value="1"/>
</dbReference>